<keyword evidence="2" id="KW-1185">Reference proteome</keyword>
<name>A0ABD1DNA4_CULPP</name>
<reference evidence="1 2" key="1">
    <citation type="submission" date="2024-05" db="EMBL/GenBank/DDBJ databases">
        <title>Culex pipiens pipiens assembly and annotation.</title>
        <authorList>
            <person name="Alout H."/>
            <person name="Durand T."/>
        </authorList>
    </citation>
    <scope>NUCLEOTIDE SEQUENCE [LARGE SCALE GENOMIC DNA]</scope>
    <source>
        <strain evidence="1">HA-2024</strain>
        <tissue evidence="1">Whole body</tissue>
    </source>
</reference>
<proteinExistence type="predicted"/>
<gene>
    <name evidence="1" type="ORF">pipiens_006755</name>
</gene>
<sequence length="214" mass="22167">MFGFLRSALEMVLATDTESGQAALSSTTSNSVSINRGGIVTTVTTVFNVTVATSEDPEPVEAVQSADEPLVDHSWEMVSAAVGMVQEFLDILRRVRGSKLNSIGNGFNTLLRTKKNFSNSRKMSDVVGIFAGIGKKTVKAVAKTTEAATEMAVGSTAAVAGFASNCARTAGNVTTKGATEVADQVIAPGVEASAEVASGAVDKTVDVVEDLIKF</sequence>
<comment type="caution">
    <text evidence="1">The sequence shown here is derived from an EMBL/GenBank/DDBJ whole genome shotgun (WGS) entry which is preliminary data.</text>
</comment>
<evidence type="ECO:0000313" key="2">
    <source>
        <dbReference type="Proteomes" id="UP001562425"/>
    </source>
</evidence>
<dbReference type="Proteomes" id="UP001562425">
    <property type="component" value="Unassembled WGS sequence"/>
</dbReference>
<dbReference type="AlphaFoldDB" id="A0ABD1DNA4"/>
<dbReference type="EMBL" id="JBEHCU010004993">
    <property type="protein sequence ID" value="KAL1401247.1"/>
    <property type="molecule type" value="Genomic_DNA"/>
</dbReference>
<accession>A0ABD1DNA4</accession>
<protein>
    <submittedName>
        <fullName evidence="1">Uncharacterized protein</fullName>
    </submittedName>
</protein>
<evidence type="ECO:0000313" key="1">
    <source>
        <dbReference type="EMBL" id="KAL1401247.1"/>
    </source>
</evidence>
<organism evidence="1 2">
    <name type="scientific">Culex pipiens pipiens</name>
    <name type="common">Northern house mosquito</name>
    <dbReference type="NCBI Taxonomy" id="38569"/>
    <lineage>
        <taxon>Eukaryota</taxon>
        <taxon>Metazoa</taxon>
        <taxon>Ecdysozoa</taxon>
        <taxon>Arthropoda</taxon>
        <taxon>Hexapoda</taxon>
        <taxon>Insecta</taxon>
        <taxon>Pterygota</taxon>
        <taxon>Neoptera</taxon>
        <taxon>Endopterygota</taxon>
        <taxon>Diptera</taxon>
        <taxon>Nematocera</taxon>
        <taxon>Culicoidea</taxon>
        <taxon>Culicidae</taxon>
        <taxon>Culicinae</taxon>
        <taxon>Culicini</taxon>
        <taxon>Culex</taxon>
        <taxon>Culex</taxon>
    </lineage>
</organism>